<dbReference type="GO" id="GO:0051082">
    <property type="term" value="F:unfolded protein binding"/>
    <property type="evidence" value="ECO:0007669"/>
    <property type="project" value="TreeGrafter"/>
</dbReference>
<accession>A0A9D1FU64</accession>
<dbReference type="GO" id="GO:0006457">
    <property type="term" value="P:protein folding"/>
    <property type="evidence" value="ECO:0007669"/>
    <property type="project" value="InterPro"/>
</dbReference>
<dbReference type="HAMAP" id="MF_01151">
    <property type="entry name" value="GrpE"/>
    <property type="match status" value="1"/>
</dbReference>
<evidence type="ECO:0000256" key="11">
    <source>
        <dbReference type="RuleBase" id="RU000639"/>
    </source>
</evidence>
<dbReference type="NCBIfam" id="NF010738">
    <property type="entry name" value="PRK14140.1"/>
    <property type="match status" value="1"/>
</dbReference>
<dbReference type="InterPro" id="IPR009012">
    <property type="entry name" value="GrpE_head"/>
</dbReference>
<dbReference type="Gene3D" id="3.90.20.20">
    <property type="match status" value="1"/>
</dbReference>
<evidence type="ECO:0000256" key="5">
    <source>
        <dbReference type="ARBA" id="ARBA00023016"/>
    </source>
</evidence>
<comment type="subcellular location">
    <subcellularLocation>
        <location evidence="1 10">Cytoplasm</location>
    </subcellularLocation>
</comment>
<evidence type="ECO:0000256" key="3">
    <source>
        <dbReference type="ARBA" id="ARBA00011738"/>
    </source>
</evidence>
<organism evidence="14 15">
    <name type="scientific">Candidatus Scatenecus faecavium</name>
    <dbReference type="NCBI Taxonomy" id="2840915"/>
    <lineage>
        <taxon>Bacteria</taxon>
        <taxon>Candidatus Scatenecus</taxon>
    </lineage>
</organism>
<dbReference type="PANTHER" id="PTHR21237">
    <property type="entry name" value="GRPE PROTEIN"/>
    <property type="match status" value="1"/>
</dbReference>
<protein>
    <recommendedName>
        <fullName evidence="8 10">Protein GrpE</fullName>
    </recommendedName>
    <alternativeName>
        <fullName evidence="9 10">HSP-70 cofactor</fullName>
    </alternativeName>
</protein>
<dbReference type="GO" id="GO:0042803">
    <property type="term" value="F:protein homodimerization activity"/>
    <property type="evidence" value="ECO:0007669"/>
    <property type="project" value="InterPro"/>
</dbReference>
<dbReference type="InterPro" id="IPR013805">
    <property type="entry name" value="GrpE_CC"/>
</dbReference>
<dbReference type="GO" id="GO:0051087">
    <property type="term" value="F:protein-folding chaperone binding"/>
    <property type="evidence" value="ECO:0007669"/>
    <property type="project" value="InterPro"/>
</dbReference>
<dbReference type="AlphaFoldDB" id="A0A9D1FU64"/>
<dbReference type="CDD" id="cd00446">
    <property type="entry name" value="GrpE"/>
    <property type="match status" value="1"/>
</dbReference>
<feature type="compositionally biased region" description="Basic and acidic residues" evidence="13">
    <location>
        <begin position="11"/>
        <end position="51"/>
    </location>
</feature>
<evidence type="ECO:0000256" key="1">
    <source>
        <dbReference type="ARBA" id="ARBA00004496"/>
    </source>
</evidence>
<comment type="similarity">
    <text evidence="2 10 12">Belongs to the GrpE family.</text>
</comment>
<dbReference type="FunFam" id="2.30.22.10:FF:000001">
    <property type="entry name" value="Protein GrpE"/>
    <property type="match status" value="1"/>
</dbReference>
<evidence type="ECO:0000256" key="4">
    <source>
        <dbReference type="ARBA" id="ARBA00022490"/>
    </source>
</evidence>
<keyword evidence="4 10" id="KW-0963">Cytoplasm</keyword>
<dbReference type="InterPro" id="IPR000740">
    <property type="entry name" value="GrpE"/>
</dbReference>
<dbReference type="Proteomes" id="UP000824139">
    <property type="component" value="Unassembled WGS sequence"/>
</dbReference>
<feature type="region of interest" description="Disordered" evidence="13">
    <location>
        <begin position="1"/>
        <end position="51"/>
    </location>
</feature>
<dbReference type="PRINTS" id="PR00773">
    <property type="entry name" value="GRPEPROTEIN"/>
</dbReference>
<comment type="caution">
    <text evidence="14">The sequence shown here is derived from an EMBL/GenBank/DDBJ whole genome shotgun (WGS) entry which is preliminary data.</text>
</comment>
<name>A0A9D1FU64_9BACT</name>
<evidence type="ECO:0000256" key="9">
    <source>
        <dbReference type="ARBA" id="ARBA00076414"/>
    </source>
</evidence>
<evidence type="ECO:0000256" key="12">
    <source>
        <dbReference type="RuleBase" id="RU004478"/>
    </source>
</evidence>
<reference evidence="14" key="1">
    <citation type="submission" date="2020-10" db="EMBL/GenBank/DDBJ databases">
        <authorList>
            <person name="Gilroy R."/>
        </authorList>
    </citation>
    <scope>NUCLEOTIDE SEQUENCE</scope>
    <source>
        <strain evidence="14">CHK152-2994</strain>
    </source>
</reference>
<keyword evidence="5 10" id="KW-0346">Stress response</keyword>
<evidence type="ECO:0000313" key="14">
    <source>
        <dbReference type="EMBL" id="HIS82169.1"/>
    </source>
</evidence>
<dbReference type="Gene3D" id="2.30.22.10">
    <property type="entry name" value="Head domain of nucleotide exchange factor GrpE"/>
    <property type="match status" value="1"/>
</dbReference>
<evidence type="ECO:0000256" key="13">
    <source>
        <dbReference type="SAM" id="MobiDB-lite"/>
    </source>
</evidence>
<evidence type="ECO:0000313" key="15">
    <source>
        <dbReference type="Proteomes" id="UP000824139"/>
    </source>
</evidence>
<reference evidence="14" key="2">
    <citation type="journal article" date="2021" name="PeerJ">
        <title>Extensive microbial diversity within the chicken gut microbiome revealed by metagenomics and culture.</title>
        <authorList>
            <person name="Gilroy R."/>
            <person name="Ravi A."/>
            <person name="Getino M."/>
            <person name="Pursley I."/>
            <person name="Horton D.L."/>
            <person name="Alikhan N.F."/>
            <person name="Baker D."/>
            <person name="Gharbi K."/>
            <person name="Hall N."/>
            <person name="Watson M."/>
            <person name="Adriaenssens E.M."/>
            <person name="Foster-Nyarko E."/>
            <person name="Jarju S."/>
            <person name="Secka A."/>
            <person name="Antonio M."/>
            <person name="Oren A."/>
            <person name="Chaudhuri R.R."/>
            <person name="La Ragione R."/>
            <person name="Hildebrand F."/>
            <person name="Pallen M.J."/>
        </authorList>
    </citation>
    <scope>NUCLEOTIDE SEQUENCE</scope>
    <source>
        <strain evidence="14">CHK152-2994</strain>
    </source>
</reference>
<comment type="subunit">
    <text evidence="3 10">Homodimer.</text>
</comment>
<evidence type="ECO:0000256" key="6">
    <source>
        <dbReference type="ARBA" id="ARBA00023186"/>
    </source>
</evidence>
<evidence type="ECO:0000256" key="7">
    <source>
        <dbReference type="ARBA" id="ARBA00053401"/>
    </source>
</evidence>
<evidence type="ECO:0000256" key="10">
    <source>
        <dbReference type="HAMAP-Rule" id="MF_01151"/>
    </source>
</evidence>
<sequence length="195" mass="22566">MTHKHNNPFKNDLDESIKPEDAINNKDVQEQSEEKLQNQDEKSSDDELSKLQEKYDELNNQYLRLAADFENYRKRQAQERESLLKYGAENALKQMIEVLDNFERGEKALENVEDCEKCKESFNLVHKQVIDTLTKLGLETIEAAGKEFDPNFHDAVMQTPTSEHPEHTIIAELQKGYKMGDKVLRPSLVNVATQE</sequence>
<dbReference type="SUPFAM" id="SSF58014">
    <property type="entry name" value="Coiled-coil domain of nucleotide exchange factor GrpE"/>
    <property type="match status" value="1"/>
</dbReference>
<dbReference type="GO" id="GO:0005737">
    <property type="term" value="C:cytoplasm"/>
    <property type="evidence" value="ECO:0007669"/>
    <property type="project" value="UniProtKB-SubCell"/>
</dbReference>
<dbReference type="EMBL" id="DVJO01000022">
    <property type="protein sequence ID" value="HIS82169.1"/>
    <property type="molecule type" value="Genomic_DNA"/>
</dbReference>
<dbReference type="PROSITE" id="PS01071">
    <property type="entry name" value="GRPE"/>
    <property type="match status" value="1"/>
</dbReference>
<dbReference type="GO" id="GO:0000774">
    <property type="term" value="F:adenyl-nucleotide exchange factor activity"/>
    <property type="evidence" value="ECO:0007669"/>
    <property type="project" value="InterPro"/>
</dbReference>
<evidence type="ECO:0000256" key="2">
    <source>
        <dbReference type="ARBA" id="ARBA00009054"/>
    </source>
</evidence>
<dbReference type="PANTHER" id="PTHR21237:SF23">
    <property type="entry name" value="GRPE PROTEIN HOMOLOG, MITOCHONDRIAL"/>
    <property type="match status" value="1"/>
</dbReference>
<keyword evidence="6 10" id="KW-0143">Chaperone</keyword>
<comment type="function">
    <text evidence="7 10 11">Participates actively in the response to hyperosmotic and heat shock by preventing the aggregation of stress-denatured proteins, in association with DnaK and GrpE. It is the nucleotide exchange factor for DnaK and may function as a thermosensor. Unfolded proteins bind initially to DnaJ; upon interaction with the DnaJ-bound protein, DnaK hydrolyzes its bound ATP, resulting in the formation of a stable complex. GrpE releases ADP from DnaK; ATP binding to DnaK triggers the release of the substrate protein, thus completing the reaction cycle. Several rounds of ATP-dependent interactions between DnaJ, DnaK and GrpE are required for fully efficient folding.</text>
</comment>
<dbReference type="Pfam" id="PF01025">
    <property type="entry name" value="GrpE"/>
    <property type="match status" value="1"/>
</dbReference>
<proteinExistence type="inferred from homology"/>
<gene>
    <name evidence="10 14" type="primary">grpE</name>
    <name evidence="14" type="ORF">IAD41_00980</name>
</gene>
<dbReference type="SUPFAM" id="SSF51064">
    <property type="entry name" value="Head domain of nucleotide exchange factor GrpE"/>
    <property type="match status" value="1"/>
</dbReference>
<evidence type="ECO:0000256" key="8">
    <source>
        <dbReference type="ARBA" id="ARBA00072274"/>
    </source>
</evidence>